<name>A0A2G9Y720_9BACT</name>
<evidence type="ECO:0000313" key="3">
    <source>
        <dbReference type="Proteomes" id="UP000231025"/>
    </source>
</evidence>
<evidence type="ECO:0000259" key="1">
    <source>
        <dbReference type="PROSITE" id="PS50879"/>
    </source>
</evidence>
<feature type="domain" description="RNase H type-1" evidence="1">
    <location>
        <begin position="1"/>
        <end position="121"/>
    </location>
</feature>
<comment type="caution">
    <text evidence="2">The sequence shown here is derived from an EMBL/GenBank/DDBJ whole genome shotgun (WGS) entry which is preliminary data.</text>
</comment>
<dbReference type="GO" id="GO:0004523">
    <property type="term" value="F:RNA-DNA hybrid ribonuclease activity"/>
    <property type="evidence" value="ECO:0007669"/>
    <property type="project" value="InterPro"/>
</dbReference>
<organism evidence="2 3">
    <name type="scientific">Candidatus Roizmanbacteria bacterium CG23_combo_of_CG06-09_8_20_14_all_35_49</name>
    <dbReference type="NCBI Taxonomy" id="1974863"/>
    <lineage>
        <taxon>Bacteria</taxon>
        <taxon>Candidatus Roizmaniibacteriota</taxon>
    </lineage>
</organism>
<dbReference type="PROSITE" id="PS50879">
    <property type="entry name" value="RNASE_H_1"/>
    <property type="match status" value="1"/>
</dbReference>
<proteinExistence type="predicted"/>
<dbReference type="InterPro" id="IPR002156">
    <property type="entry name" value="RNaseH_domain"/>
</dbReference>
<dbReference type="CDD" id="cd09279">
    <property type="entry name" value="RNase_HI_like"/>
    <property type="match status" value="1"/>
</dbReference>
<dbReference type="EMBL" id="PCRE01000027">
    <property type="protein sequence ID" value="PIP15035.1"/>
    <property type="molecule type" value="Genomic_DNA"/>
</dbReference>
<dbReference type="SUPFAM" id="SSF53098">
    <property type="entry name" value="Ribonuclease H-like"/>
    <property type="match status" value="1"/>
</dbReference>
<dbReference type="Proteomes" id="UP000231025">
    <property type="component" value="Unassembled WGS sequence"/>
</dbReference>
<dbReference type="PANTHER" id="PTHR46387">
    <property type="entry name" value="POLYNUCLEOTIDYL TRANSFERASE, RIBONUCLEASE H-LIKE SUPERFAMILY PROTEIN"/>
    <property type="match status" value="1"/>
</dbReference>
<evidence type="ECO:0000313" key="2">
    <source>
        <dbReference type="EMBL" id="PIP15035.1"/>
    </source>
</evidence>
<dbReference type="InterPro" id="IPR036397">
    <property type="entry name" value="RNaseH_sf"/>
</dbReference>
<dbReference type="PANTHER" id="PTHR46387:SF2">
    <property type="entry name" value="RIBONUCLEASE HI"/>
    <property type="match status" value="1"/>
</dbReference>
<dbReference type="Pfam" id="PF00075">
    <property type="entry name" value="RNase_H"/>
    <property type="match status" value="1"/>
</dbReference>
<sequence length="121" mass="13762">MVLKVFTDGGSKGNPGPSSIGIVMYINNKKIFQQREDIGVATNNEAEYQALIKALEILNPKLQIPNKFQISNFQSIKQIQFYSDSRLMVNQVNGMFKVKQGKIKEYILKIRMLEQEIGLPI</sequence>
<dbReference type="InterPro" id="IPR012337">
    <property type="entry name" value="RNaseH-like_sf"/>
</dbReference>
<protein>
    <recommendedName>
        <fullName evidence="1">RNase H type-1 domain-containing protein</fullName>
    </recommendedName>
</protein>
<gene>
    <name evidence="2" type="ORF">COX47_01830</name>
</gene>
<dbReference type="GO" id="GO:0003676">
    <property type="term" value="F:nucleic acid binding"/>
    <property type="evidence" value="ECO:0007669"/>
    <property type="project" value="InterPro"/>
</dbReference>
<reference evidence="2 3" key="1">
    <citation type="submission" date="2017-09" db="EMBL/GenBank/DDBJ databases">
        <title>Depth-based differentiation of microbial function through sediment-hosted aquifers and enrichment of novel symbionts in the deep terrestrial subsurface.</title>
        <authorList>
            <person name="Probst A.J."/>
            <person name="Ladd B."/>
            <person name="Jarett J.K."/>
            <person name="Geller-Mcgrath D.E."/>
            <person name="Sieber C.M."/>
            <person name="Emerson J.B."/>
            <person name="Anantharaman K."/>
            <person name="Thomas B.C."/>
            <person name="Malmstrom R."/>
            <person name="Stieglmeier M."/>
            <person name="Klingl A."/>
            <person name="Woyke T."/>
            <person name="Ryan C.M."/>
            <person name="Banfield J.F."/>
        </authorList>
    </citation>
    <scope>NUCLEOTIDE SEQUENCE [LARGE SCALE GENOMIC DNA]</scope>
    <source>
        <strain evidence="2">CG23_combo_of_CG06-09_8_20_14_all_35_49</strain>
    </source>
</reference>
<feature type="non-terminal residue" evidence="2">
    <location>
        <position position="121"/>
    </location>
</feature>
<accession>A0A2G9Y720</accession>
<dbReference type="Gene3D" id="3.30.420.10">
    <property type="entry name" value="Ribonuclease H-like superfamily/Ribonuclease H"/>
    <property type="match status" value="1"/>
</dbReference>
<dbReference type="AlphaFoldDB" id="A0A2G9Y720"/>